<dbReference type="EMBL" id="JBHMFE010000009">
    <property type="protein sequence ID" value="MFB9108304.1"/>
    <property type="molecule type" value="Genomic_DNA"/>
</dbReference>
<reference evidence="2 3" key="1">
    <citation type="submission" date="2024-09" db="EMBL/GenBank/DDBJ databases">
        <authorList>
            <person name="Sun Q."/>
            <person name="Mori K."/>
        </authorList>
    </citation>
    <scope>NUCLEOTIDE SEQUENCE [LARGE SCALE GENOMIC DNA]</scope>
    <source>
        <strain evidence="2 3">CECT 8365</strain>
    </source>
</reference>
<comment type="caution">
    <text evidence="2">The sequence shown here is derived from an EMBL/GenBank/DDBJ whole genome shotgun (WGS) entry which is preliminary data.</text>
</comment>
<keyword evidence="1" id="KW-0472">Membrane</keyword>
<dbReference type="RefSeq" id="WP_278010853.1">
    <property type="nucleotide sequence ID" value="NZ_CP121112.1"/>
</dbReference>
<evidence type="ECO:0000313" key="2">
    <source>
        <dbReference type="EMBL" id="MFB9108304.1"/>
    </source>
</evidence>
<feature type="transmembrane region" description="Helical" evidence="1">
    <location>
        <begin position="6"/>
        <end position="27"/>
    </location>
</feature>
<evidence type="ECO:0000256" key="1">
    <source>
        <dbReference type="SAM" id="Phobius"/>
    </source>
</evidence>
<accession>A0ABV5H8S2</accession>
<keyword evidence="3" id="KW-1185">Reference proteome</keyword>
<organism evidence="2 3">
    <name type="scientific">Flavobacterium gyeonganense</name>
    <dbReference type="NCBI Taxonomy" id="1310418"/>
    <lineage>
        <taxon>Bacteria</taxon>
        <taxon>Pseudomonadati</taxon>
        <taxon>Bacteroidota</taxon>
        <taxon>Flavobacteriia</taxon>
        <taxon>Flavobacteriales</taxon>
        <taxon>Flavobacteriaceae</taxon>
        <taxon>Flavobacterium</taxon>
    </lineage>
</organism>
<sequence>MYHFRFDNLFVINIFVVGQMILLSLFYASIVKLESQKRIVKRSLYCALFILSIQFFIDYRQFLKFNLFAITIASLLIVAFALLHFYNMLTENKSYYYITIAVIFFMLGSTILYLVGNLTLSLSDDLKYLSWKLNAFLFLVYQLFILYEWKVSFSQKTFIQVE</sequence>
<name>A0ABV5H8S2_9FLAO</name>
<feature type="transmembrane region" description="Helical" evidence="1">
    <location>
        <begin position="63"/>
        <end position="83"/>
    </location>
</feature>
<proteinExistence type="predicted"/>
<feature type="transmembrane region" description="Helical" evidence="1">
    <location>
        <begin position="39"/>
        <end position="57"/>
    </location>
</feature>
<evidence type="ECO:0000313" key="3">
    <source>
        <dbReference type="Proteomes" id="UP001589562"/>
    </source>
</evidence>
<feature type="transmembrane region" description="Helical" evidence="1">
    <location>
        <begin position="128"/>
        <end position="147"/>
    </location>
</feature>
<feature type="transmembrane region" description="Helical" evidence="1">
    <location>
        <begin position="95"/>
        <end position="116"/>
    </location>
</feature>
<keyword evidence="1" id="KW-0812">Transmembrane</keyword>
<keyword evidence="1" id="KW-1133">Transmembrane helix</keyword>
<protein>
    <submittedName>
        <fullName evidence="2">Uncharacterized protein</fullName>
    </submittedName>
</protein>
<dbReference type="Proteomes" id="UP001589562">
    <property type="component" value="Unassembled WGS sequence"/>
</dbReference>
<gene>
    <name evidence="2" type="ORF">ACFFVK_06930</name>
</gene>